<keyword evidence="2" id="KW-1185">Reference proteome</keyword>
<dbReference type="Proteomes" id="UP000325161">
    <property type="component" value="Chromosome"/>
</dbReference>
<dbReference type="Pfam" id="PF11876">
    <property type="entry name" value="TsiV"/>
    <property type="match status" value="1"/>
</dbReference>
<name>A0A5C0B7V1_9BURK</name>
<dbReference type="KEGG" id="pacr:FXN63_09910"/>
<protein>
    <submittedName>
        <fullName evidence="1">DUF3396 domain-containing protein</fullName>
    </submittedName>
</protein>
<gene>
    <name evidence="1" type="ORF">FXN63_09910</name>
</gene>
<accession>A0A5C0B7V1</accession>
<dbReference type="InterPro" id="IPR021815">
    <property type="entry name" value="TsiV"/>
</dbReference>
<dbReference type="OrthoDB" id="8986326at2"/>
<dbReference type="AlphaFoldDB" id="A0A5C0B7V1"/>
<organism evidence="1 2">
    <name type="scientific">Pigmentiphaga aceris</name>
    <dbReference type="NCBI Taxonomy" id="1940612"/>
    <lineage>
        <taxon>Bacteria</taxon>
        <taxon>Pseudomonadati</taxon>
        <taxon>Pseudomonadota</taxon>
        <taxon>Betaproteobacteria</taxon>
        <taxon>Burkholderiales</taxon>
        <taxon>Alcaligenaceae</taxon>
        <taxon>Pigmentiphaga</taxon>
    </lineage>
</organism>
<reference evidence="1 2" key="1">
    <citation type="submission" date="2019-08" db="EMBL/GenBank/DDBJ databases">
        <title>Amphibian skin-associated Pigmentiphaga: genome sequence and occurrence across geography and hosts.</title>
        <authorList>
            <person name="Bletz M.C."/>
            <person name="Bunk B."/>
            <person name="Sproeer C."/>
            <person name="Biwer P."/>
            <person name="Reiter S."/>
            <person name="Rabemananjara F.C.E."/>
            <person name="Schulz S."/>
            <person name="Overmann J."/>
            <person name="Vences M."/>
        </authorList>
    </citation>
    <scope>NUCLEOTIDE SEQUENCE [LARGE SCALE GENOMIC DNA]</scope>
    <source>
        <strain evidence="1 2">Mada1488</strain>
    </source>
</reference>
<evidence type="ECO:0000313" key="1">
    <source>
        <dbReference type="EMBL" id="QEI09221.1"/>
    </source>
</evidence>
<dbReference type="EMBL" id="CP043046">
    <property type="protein sequence ID" value="QEI09221.1"/>
    <property type="molecule type" value="Genomic_DNA"/>
</dbReference>
<evidence type="ECO:0000313" key="2">
    <source>
        <dbReference type="Proteomes" id="UP000325161"/>
    </source>
</evidence>
<sequence>MLENLLAHAPNLEFTLPDGTPVVRLGLIATIYFKEGYSHESKARVVACFQRFKDEFGAHLHAHFDGRYRVLTDAGFNKTAQQILGTHANEQYEWHVSSAPAATQAAEYSLSVLNSVEVHGDRKRSYLKISLPWTLLQTPDGVARFQDWLLYLCDQVKAEHGYGGLSSVLPYDFDAYMPTEYQLAQQFSGLEVDSMLPNFKRELLNHIKGVNWYTVLGERFVTQLYGEAELRHRLGQGDVPGDVAVLPYAHGLIIRAGGLPQLGAQYEPLPAQYVAVNRVVRAVRIPHPDPLHTYSPYGDCFDAESTAKWYARFDQPE</sequence>
<proteinExistence type="predicted"/>